<name>A0A8R1EGI4_CAEJA</name>
<dbReference type="GO" id="GO:0005921">
    <property type="term" value="C:gap junction"/>
    <property type="evidence" value="ECO:0007669"/>
    <property type="project" value="UniProtKB-SubCell"/>
</dbReference>
<feature type="transmembrane region" description="Helical" evidence="12">
    <location>
        <begin position="7"/>
        <end position="27"/>
    </location>
</feature>
<dbReference type="PANTHER" id="PTHR11893:SF17">
    <property type="entry name" value="INNEXIN"/>
    <property type="match status" value="1"/>
</dbReference>
<accession>A0A8R1EGI4</accession>
<proteinExistence type="predicted"/>
<protein>
    <recommendedName>
        <fullName evidence="15">Innexin</fullName>
    </recommendedName>
</protein>
<comment type="subcellular location">
    <subcellularLocation>
        <location evidence="1">Cell junction</location>
        <location evidence="1">Gap junction</location>
    </subcellularLocation>
    <subcellularLocation>
        <location evidence="2">Cell membrane</location>
        <topology evidence="2">Multi-pass membrane protein</topology>
    </subcellularLocation>
</comment>
<reference evidence="13" key="2">
    <citation type="submission" date="2022-06" db="UniProtKB">
        <authorList>
            <consortium name="EnsemblMetazoa"/>
        </authorList>
    </citation>
    <scope>IDENTIFICATION</scope>
    <source>
        <strain evidence="13">DF5081</strain>
    </source>
</reference>
<dbReference type="Pfam" id="PF00876">
    <property type="entry name" value="Innexin"/>
    <property type="match status" value="1"/>
</dbReference>
<dbReference type="EnsemblMetazoa" id="CJA34438b.1">
    <property type="protein sequence ID" value="CJA34438b.1"/>
    <property type="gene ID" value="WBGene00210285"/>
</dbReference>
<dbReference type="AlphaFoldDB" id="A0A8R1EGI4"/>
<keyword evidence="8 12" id="KW-1133">Transmembrane helix</keyword>
<feature type="transmembrane region" description="Helical" evidence="12">
    <location>
        <begin position="69"/>
        <end position="92"/>
    </location>
</feature>
<dbReference type="PANTHER" id="PTHR11893">
    <property type="entry name" value="INNEXIN"/>
    <property type="match status" value="1"/>
</dbReference>
<evidence type="ECO:0000256" key="5">
    <source>
        <dbReference type="ARBA" id="ARBA00022692"/>
    </source>
</evidence>
<evidence type="ECO:0000313" key="14">
    <source>
        <dbReference type="Proteomes" id="UP000005237"/>
    </source>
</evidence>
<evidence type="ECO:0000313" key="13">
    <source>
        <dbReference type="EnsemblMetazoa" id="CJA34438b.1"/>
    </source>
</evidence>
<sequence>MCTTMSFYVLTKWLTSISLLAQFYMMAKIYAEGELLWGVHQLGGVINEFVMRCILPQNFINSKVFLFLYWWYILAILVSLYSAFQFSALLLVPRYQRYSIKALLPTPEFFGEQAGADQHNVLPGDSDPHEYFADYLGFVLFWYCLKLAIQKIFDY</sequence>
<evidence type="ECO:0000256" key="11">
    <source>
        <dbReference type="ARBA" id="ARBA00023303"/>
    </source>
</evidence>
<dbReference type="GO" id="GO:0034220">
    <property type="term" value="P:monoatomic ion transmembrane transport"/>
    <property type="evidence" value="ECO:0007669"/>
    <property type="project" value="UniProtKB-KW"/>
</dbReference>
<evidence type="ECO:0000256" key="9">
    <source>
        <dbReference type="ARBA" id="ARBA00023065"/>
    </source>
</evidence>
<reference evidence="14" key="1">
    <citation type="submission" date="2010-08" db="EMBL/GenBank/DDBJ databases">
        <authorList>
            <consortium name="Caenorhabditis japonica Sequencing Consortium"/>
            <person name="Wilson R.K."/>
        </authorList>
    </citation>
    <scope>NUCLEOTIDE SEQUENCE [LARGE SCALE GENOMIC DNA]</scope>
    <source>
        <strain evidence="14">DF5081</strain>
    </source>
</reference>
<keyword evidence="3" id="KW-0813">Transport</keyword>
<evidence type="ECO:0000256" key="10">
    <source>
        <dbReference type="ARBA" id="ARBA00023136"/>
    </source>
</evidence>
<evidence type="ECO:0000256" key="8">
    <source>
        <dbReference type="ARBA" id="ARBA00022989"/>
    </source>
</evidence>
<keyword evidence="4" id="KW-1003">Cell membrane</keyword>
<dbReference type="GO" id="GO:0005243">
    <property type="term" value="F:gap junction channel activity"/>
    <property type="evidence" value="ECO:0007669"/>
    <property type="project" value="TreeGrafter"/>
</dbReference>
<evidence type="ECO:0000256" key="1">
    <source>
        <dbReference type="ARBA" id="ARBA00004610"/>
    </source>
</evidence>
<evidence type="ECO:0008006" key="15">
    <source>
        <dbReference type="Google" id="ProtNLM"/>
    </source>
</evidence>
<evidence type="ECO:0000256" key="2">
    <source>
        <dbReference type="ARBA" id="ARBA00004651"/>
    </source>
</evidence>
<keyword evidence="11" id="KW-0407">Ion channel</keyword>
<keyword evidence="7" id="KW-0965">Cell junction</keyword>
<dbReference type="Proteomes" id="UP000005237">
    <property type="component" value="Unassembled WGS sequence"/>
</dbReference>
<evidence type="ECO:0000256" key="4">
    <source>
        <dbReference type="ARBA" id="ARBA00022475"/>
    </source>
</evidence>
<keyword evidence="10 12" id="KW-0472">Membrane</keyword>
<evidence type="ECO:0000256" key="3">
    <source>
        <dbReference type="ARBA" id="ARBA00022448"/>
    </source>
</evidence>
<keyword evidence="9" id="KW-0406">Ion transport</keyword>
<evidence type="ECO:0000256" key="12">
    <source>
        <dbReference type="SAM" id="Phobius"/>
    </source>
</evidence>
<dbReference type="GO" id="GO:0005886">
    <property type="term" value="C:plasma membrane"/>
    <property type="evidence" value="ECO:0007669"/>
    <property type="project" value="UniProtKB-SubCell"/>
</dbReference>
<evidence type="ECO:0000256" key="6">
    <source>
        <dbReference type="ARBA" id="ARBA00022868"/>
    </source>
</evidence>
<keyword evidence="6" id="KW-0303">Gap junction</keyword>
<keyword evidence="14" id="KW-1185">Reference proteome</keyword>
<dbReference type="InterPro" id="IPR000990">
    <property type="entry name" value="Innexin"/>
</dbReference>
<keyword evidence="5 12" id="KW-0812">Transmembrane</keyword>
<evidence type="ECO:0000256" key="7">
    <source>
        <dbReference type="ARBA" id="ARBA00022949"/>
    </source>
</evidence>
<organism evidence="13 14">
    <name type="scientific">Caenorhabditis japonica</name>
    <dbReference type="NCBI Taxonomy" id="281687"/>
    <lineage>
        <taxon>Eukaryota</taxon>
        <taxon>Metazoa</taxon>
        <taxon>Ecdysozoa</taxon>
        <taxon>Nematoda</taxon>
        <taxon>Chromadorea</taxon>
        <taxon>Rhabditida</taxon>
        <taxon>Rhabditina</taxon>
        <taxon>Rhabditomorpha</taxon>
        <taxon>Rhabditoidea</taxon>
        <taxon>Rhabditidae</taxon>
        <taxon>Peloderinae</taxon>
        <taxon>Caenorhabditis</taxon>
    </lineage>
</organism>